<dbReference type="GO" id="GO:0032259">
    <property type="term" value="P:methylation"/>
    <property type="evidence" value="ECO:0007669"/>
    <property type="project" value="UniProtKB-KW"/>
</dbReference>
<dbReference type="InterPro" id="IPR007072">
    <property type="entry name" value="RNMT_CmcI"/>
</dbReference>
<dbReference type="Gene3D" id="3.40.50.150">
    <property type="entry name" value="Vaccinia Virus protein VP39"/>
    <property type="match status" value="1"/>
</dbReference>
<dbReference type="AlphaFoldDB" id="A0ABD7CHI3"/>
<gene>
    <name evidence="3" type="ORF">JQS73_14430</name>
</gene>
<keyword evidence="1 3" id="KW-0489">Methyltransferase</keyword>
<proteinExistence type="predicted"/>
<name>A0ABD7CHI3_CLOBO</name>
<evidence type="ECO:0000313" key="3">
    <source>
        <dbReference type="EMBL" id="QRI52618.1"/>
    </source>
</evidence>
<evidence type="ECO:0000313" key="4">
    <source>
        <dbReference type="Proteomes" id="UP000663464"/>
    </source>
</evidence>
<protein>
    <submittedName>
        <fullName evidence="3">Class I SAM-dependent methyltransferase</fullName>
    </submittedName>
</protein>
<dbReference type="Pfam" id="PF04989">
    <property type="entry name" value="RMNT_CmcI"/>
    <property type="match status" value="1"/>
</dbReference>
<dbReference type="EMBL" id="CP069280">
    <property type="protein sequence ID" value="QRI52618.1"/>
    <property type="molecule type" value="Genomic_DNA"/>
</dbReference>
<dbReference type="GO" id="GO:0008168">
    <property type="term" value="F:methyltransferase activity"/>
    <property type="evidence" value="ECO:0007669"/>
    <property type="project" value="UniProtKB-KW"/>
</dbReference>
<sequence>MKILIDTDNNKCIVEENQKKEELSLYSKEAFEILSKEWVKVGWNEKYTYTFSWFGRPIIQMPEDMIRIQELIYRLKPDVIVETGVAHGGSLIYYASICRAMGKGRVVGIDIKIRPHNRKAIKEHELYPLITLIEGSSVEESTLEKVKNCINHGEKVLVILDSCHTREHVYNELKMYSELVSKEFYIVVQDGIMKDLYDVPRGQKSWKEDNPVQSVGDFLKENDEFVLETPKWIFNESNLEQNITHWPSAWLKRIKNGF</sequence>
<keyword evidence="2" id="KW-0808">Transferase</keyword>
<evidence type="ECO:0000256" key="1">
    <source>
        <dbReference type="ARBA" id="ARBA00022603"/>
    </source>
</evidence>
<dbReference type="PANTHER" id="PTHR40048">
    <property type="entry name" value="RHAMNOSYL O-METHYLTRANSFERASE"/>
    <property type="match status" value="1"/>
</dbReference>
<dbReference type="RefSeq" id="WP_041345823.1">
    <property type="nucleotide sequence ID" value="NZ_CP069280.1"/>
</dbReference>
<evidence type="ECO:0000256" key="2">
    <source>
        <dbReference type="ARBA" id="ARBA00022679"/>
    </source>
</evidence>
<organism evidence="3 4">
    <name type="scientific">Clostridium botulinum</name>
    <dbReference type="NCBI Taxonomy" id="1491"/>
    <lineage>
        <taxon>Bacteria</taxon>
        <taxon>Bacillati</taxon>
        <taxon>Bacillota</taxon>
        <taxon>Clostridia</taxon>
        <taxon>Eubacteriales</taxon>
        <taxon>Clostridiaceae</taxon>
        <taxon>Clostridium</taxon>
    </lineage>
</organism>
<reference evidence="3 4" key="1">
    <citation type="journal article" date="2014" name="J. Infect. Dis.">
        <title>Molecular characterization of a novel botulinum neurotoxin type H gene.</title>
        <authorList>
            <person name="Dover N."/>
            <person name="Barash J.R."/>
            <person name="Hill K.K."/>
            <person name="Xie G."/>
            <person name="Arnon S.S."/>
        </authorList>
    </citation>
    <scope>NUCLEOTIDE SEQUENCE [LARGE SCALE GENOMIC DNA]</scope>
    <source>
        <strain evidence="3 4">IBCA10-7060</strain>
    </source>
</reference>
<dbReference type="Proteomes" id="UP000663464">
    <property type="component" value="Chromosome"/>
</dbReference>
<dbReference type="FunFam" id="3.40.50.150:FF:001027">
    <property type="match status" value="1"/>
</dbReference>
<dbReference type="PANTHER" id="PTHR40048:SF1">
    <property type="entry name" value="RHAMNOSYL O-METHYLTRANSFERASE"/>
    <property type="match status" value="1"/>
</dbReference>
<dbReference type="InterPro" id="IPR029063">
    <property type="entry name" value="SAM-dependent_MTases_sf"/>
</dbReference>
<accession>A0ABD7CHI3</accession>
<dbReference type="SUPFAM" id="SSF53335">
    <property type="entry name" value="S-adenosyl-L-methionine-dependent methyltransferases"/>
    <property type="match status" value="1"/>
</dbReference>